<reference evidence="1 2" key="1">
    <citation type="submission" date="2024-08" db="EMBL/GenBank/DDBJ databases">
        <title>Clostridium lapicellarii sp. nov., and Clostridium renhuaiense sp. nov., two species isolated from the mud in a fermentation cellar used for producing sauce-flavour Chinese liquors.</title>
        <authorList>
            <person name="Yang F."/>
            <person name="Wang H."/>
            <person name="Chen L.Q."/>
            <person name="Zhou N."/>
            <person name="Lu J.J."/>
            <person name="Pu X.X."/>
            <person name="Wan B."/>
            <person name="Wang L."/>
            <person name="Liu S.J."/>
        </authorList>
    </citation>
    <scope>NUCLEOTIDE SEQUENCE [LARGE SCALE GENOMIC DNA]</scope>
    <source>
        <strain evidence="1 2">MT-5</strain>
    </source>
</reference>
<organism evidence="1 2">
    <name type="scientific">Clostridium moutaii</name>
    <dbReference type="NCBI Taxonomy" id="3240932"/>
    <lineage>
        <taxon>Bacteria</taxon>
        <taxon>Bacillati</taxon>
        <taxon>Bacillota</taxon>
        <taxon>Clostridia</taxon>
        <taxon>Eubacteriales</taxon>
        <taxon>Clostridiaceae</taxon>
        <taxon>Clostridium</taxon>
    </lineage>
</organism>
<dbReference type="RefSeq" id="WP_369705487.1">
    <property type="nucleotide sequence ID" value="NZ_JBGEWD010000021.1"/>
</dbReference>
<evidence type="ECO:0000313" key="2">
    <source>
        <dbReference type="Proteomes" id="UP001564657"/>
    </source>
</evidence>
<comment type="caution">
    <text evidence="1">The sequence shown here is derived from an EMBL/GenBank/DDBJ whole genome shotgun (WGS) entry which is preliminary data.</text>
</comment>
<gene>
    <name evidence="1" type="ORF">AB8U03_15600</name>
</gene>
<sequence>MTITSYNNGNLIYYRNKQWLYEDGTSIDKENRPCPKCGKMPTKKGYDACLGYIPGVINACCGHGVAKGYIMYKDGGIKELPKL</sequence>
<keyword evidence="2" id="KW-1185">Reference proteome</keyword>
<accession>A0ABV4BS38</accession>
<protein>
    <submittedName>
        <fullName evidence="1">Uncharacterized protein</fullName>
    </submittedName>
</protein>
<proteinExistence type="predicted"/>
<dbReference type="EMBL" id="JBGEWD010000021">
    <property type="protein sequence ID" value="MEY8001594.1"/>
    <property type="molecule type" value="Genomic_DNA"/>
</dbReference>
<name>A0ABV4BS38_9CLOT</name>
<evidence type="ECO:0000313" key="1">
    <source>
        <dbReference type="EMBL" id="MEY8001594.1"/>
    </source>
</evidence>
<dbReference type="Proteomes" id="UP001564657">
    <property type="component" value="Unassembled WGS sequence"/>
</dbReference>